<dbReference type="EMBL" id="JBHRSE010000065">
    <property type="protein sequence ID" value="MFC3024289.1"/>
    <property type="molecule type" value="Genomic_DNA"/>
</dbReference>
<evidence type="ECO:0000256" key="2">
    <source>
        <dbReference type="ARBA" id="ARBA00009477"/>
    </source>
</evidence>
<comment type="similarity">
    <text evidence="2">Belongs to the membrane fusion protein (MFP) (TC 8.A.1) family.</text>
</comment>
<evidence type="ECO:0000259" key="4">
    <source>
        <dbReference type="Pfam" id="PF25917"/>
    </source>
</evidence>
<dbReference type="Pfam" id="PF25917">
    <property type="entry name" value="BSH_RND"/>
    <property type="match status" value="1"/>
</dbReference>
<protein>
    <submittedName>
        <fullName evidence="7">Efflux RND transporter periplasmic adaptor subunit</fullName>
    </submittedName>
</protein>
<feature type="domain" description="Multidrug resistance protein MdtA-like C-terminal permuted SH3" evidence="6">
    <location>
        <begin position="309"/>
        <end position="369"/>
    </location>
</feature>
<evidence type="ECO:0000259" key="6">
    <source>
        <dbReference type="Pfam" id="PF25967"/>
    </source>
</evidence>
<dbReference type="Gene3D" id="1.10.287.470">
    <property type="entry name" value="Helix hairpin bin"/>
    <property type="match status" value="1"/>
</dbReference>
<keyword evidence="8" id="KW-1185">Reference proteome</keyword>
<comment type="subcellular location">
    <subcellularLocation>
        <location evidence="1">Cell inner membrane</location>
        <topology evidence="1">Lipid-anchor</topology>
    </subcellularLocation>
</comment>
<name>A0ABV7CCV6_9VIBR</name>
<evidence type="ECO:0000256" key="1">
    <source>
        <dbReference type="ARBA" id="ARBA00004519"/>
    </source>
</evidence>
<feature type="domain" description="Multidrug resistance protein MdtA-like barrel-sandwich hybrid" evidence="4">
    <location>
        <begin position="65"/>
        <end position="208"/>
    </location>
</feature>
<dbReference type="Pfam" id="PF25876">
    <property type="entry name" value="HH_MFP_RND"/>
    <property type="match status" value="1"/>
</dbReference>
<dbReference type="InterPro" id="IPR058627">
    <property type="entry name" value="MdtA-like_C"/>
</dbReference>
<feature type="domain" description="Multidrug resistance protein MdtA-like beta-barrel" evidence="5">
    <location>
        <begin position="212"/>
        <end position="304"/>
    </location>
</feature>
<accession>A0ABV7CCV6</accession>
<gene>
    <name evidence="7" type="ORF">ACFODT_10645</name>
</gene>
<dbReference type="PANTHER" id="PTHR30158">
    <property type="entry name" value="ACRA/E-RELATED COMPONENT OF DRUG EFFLUX TRANSPORTER"/>
    <property type="match status" value="1"/>
</dbReference>
<dbReference type="SUPFAM" id="SSF111369">
    <property type="entry name" value="HlyD-like secretion proteins"/>
    <property type="match status" value="1"/>
</dbReference>
<dbReference type="NCBIfam" id="TIGR01730">
    <property type="entry name" value="RND_mfp"/>
    <property type="match status" value="1"/>
</dbReference>
<sequence>MTKVLPKYRNTMIAIGLAVALTGCDKEASKPNNQPPQAVTVDTVTIHPQSVEITDQLPGRTSAYRIAEVRPQVEGIITKRLFVEGSKVNKGDVLYQIDPATYEAKLASAKADLASAEATLQRSKLQATRYEGLVKNRAISQQDYEDAMATYRANQAAVMAAKAAVKTAQINLDYTKIKAPISGRIGKSNFTEGALVTANQANYLATIQQLDPLYVDLSQPSSTMMKLRQRAQEKANNTGQPANKLSGITVTLDDGTKIAQKATLQFADVSVNESTGTVNIRALLPNPDDTLLPGLFVRATVPVDSKAKAFLVPQPAVTRDPQGQAHVFVVDDKNKVVDRIITTERMLGSNWIVTDGLKDGDQIITTGLQSIHPGTLVAPKKKDKK</sequence>
<dbReference type="Gene3D" id="2.40.30.170">
    <property type="match status" value="1"/>
</dbReference>
<dbReference type="PANTHER" id="PTHR30158:SF3">
    <property type="entry name" value="MULTIDRUG EFFLUX PUMP SUBUNIT ACRA-RELATED"/>
    <property type="match status" value="1"/>
</dbReference>
<evidence type="ECO:0000259" key="3">
    <source>
        <dbReference type="Pfam" id="PF25876"/>
    </source>
</evidence>
<feature type="domain" description="Multidrug resistance protein MdtA-like alpha-helical hairpin" evidence="3">
    <location>
        <begin position="106"/>
        <end position="175"/>
    </location>
</feature>
<dbReference type="InterPro" id="IPR058624">
    <property type="entry name" value="MdtA-like_HH"/>
</dbReference>
<dbReference type="Proteomes" id="UP001595384">
    <property type="component" value="Unassembled WGS sequence"/>
</dbReference>
<proteinExistence type="inferred from homology"/>
<dbReference type="PROSITE" id="PS51257">
    <property type="entry name" value="PROKAR_LIPOPROTEIN"/>
    <property type="match status" value="1"/>
</dbReference>
<dbReference type="Gene3D" id="2.40.420.20">
    <property type="match status" value="1"/>
</dbReference>
<dbReference type="InterPro" id="IPR058625">
    <property type="entry name" value="MdtA-like_BSH"/>
</dbReference>
<dbReference type="Gene3D" id="2.40.50.100">
    <property type="match status" value="1"/>
</dbReference>
<dbReference type="Pfam" id="PF25944">
    <property type="entry name" value="Beta-barrel_RND"/>
    <property type="match status" value="1"/>
</dbReference>
<dbReference type="InterPro" id="IPR006143">
    <property type="entry name" value="RND_pump_MFP"/>
</dbReference>
<evidence type="ECO:0000313" key="7">
    <source>
        <dbReference type="EMBL" id="MFC3024289.1"/>
    </source>
</evidence>
<reference evidence="8" key="1">
    <citation type="journal article" date="2019" name="Int. J. Syst. Evol. Microbiol.">
        <title>The Global Catalogue of Microorganisms (GCM) 10K type strain sequencing project: providing services to taxonomists for standard genome sequencing and annotation.</title>
        <authorList>
            <consortium name="The Broad Institute Genomics Platform"/>
            <consortium name="The Broad Institute Genome Sequencing Center for Infectious Disease"/>
            <person name="Wu L."/>
            <person name="Ma J."/>
        </authorList>
    </citation>
    <scope>NUCLEOTIDE SEQUENCE [LARGE SCALE GENOMIC DNA]</scope>
    <source>
        <strain evidence="8">KCTC 62784</strain>
    </source>
</reference>
<comment type="caution">
    <text evidence="7">The sequence shown here is derived from an EMBL/GenBank/DDBJ whole genome shotgun (WGS) entry which is preliminary data.</text>
</comment>
<dbReference type="InterPro" id="IPR058626">
    <property type="entry name" value="MdtA-like_b-barrel"/>
</dbReference>
<organism evidence="7 8">
    <name type="scientific">Vibrio zhugei</name>
    <dbReference type="NCBI Taxonomy" id="2479546"/>
    <lineage>
        <taxon>Bacteria</taxon>
        <taxon>Pseudomonadati</taxon>
        <taxon>Pseudomonadota</taxon>
        <taxon>Gammaproteobacteria</taxon>
        <taxon>Vibrionales</taxon>
        <taxon>Vibrionaceae</taxon>
        <taxon>Vibrio</taxon>
    </lineage>
</organism>
<evidence type="ECO:0000259" key="5">
    <source>
        <dbReference type="Pfam" id="PF25944"/>
    </source>
</evidence>
<dbReference type="RefSeq" id="WP_123015079.1">
    <property type="nucleotide sequence ID" value="NZ_AP024911.1"/>
</dbReference>
<dbReference type="Pfam" id="PF25967">
    <property type="entry name" value="RND-MFP_C"/>
    <property type="match status" value="1"/>
</dbReference>
<evidence type="ECO:0000313" key="8">
    <source>
        <dbReference type="Proteomes" id="UP001595384"/>
    </source>
</evidence>